<keyword evidence="2" id="KW-0175">Coiled coil</keyword>
<reference evidence="5" key="1">
    <citation type="submission" date="2020-11" db="EMBL/GenBank/DDBJ databases">
        <authorList>
            <person name="Konstantinou D."/>
            <person name="Gkelis S."/>
            <person name="Popin R."/>
            <person name="Fewer D."/>
            <person name="Sivonen K."/>
        </authorList>
    </citation>
    <scope>NUCLEOTIDE SEQUENCE</scope>
    <source>
        <strain evidence="5">TAU-MAC 1115</strain>
    </source>
</reference>
<proteinExistence type="predicted"/>
<dbReference type="FunFam" id="3.30.70.270:FF:000001">
    <property type="entry name" value="Diguanylate cyclase domain protein"/>
    <property type="match status" value="1"/>
</dbReference>
<keyword evidence="1" id="KW-0597">Phosphoprotein</keyword>
<sequence>METTLLNRSYQSPSWLNTDREPTILRNVLLIEDNLGDVFLIKNMLLAEVEEPKLFLSHVNSLGEALQRLEKEYFDAVLLDLGLPDSHGMNTLRRLRQKVPDVPIVVLTDLDNDALAAQLIQQGAQAYLIKSHISQSWLKSTITLAMARSKHVALQHQHEQHLEQSNQVLQGQIRAYMDEIDRLKEELQTLSALASTDGLTGVANRYCFEEYFTREWLQGCRDQTPLSAIMIDLDYFKQFNDGYGHLQGDVCLRQVAQSLHRLLKRPRDIIARYGGEEFVALLPDTPMSGAVRVATSLGLEIKALAIRHPSSNISRWVTASFGVASIIPQSHTSASDFMDAADRALYFAKDNGRDRIAYYQSSKFVTQPII</sequence>
<dbReference type="SMART" id="SM00448">
    <property type="entry name" value="REC"/>
    <property type="match status" value="1"/>
</dbReference>
<reference evidence="5" key="2">
    <citation type="journal article" date="2021" name="Mar. Drugs">
        <title>Genome Reduction and Secondary Metabolism of the Marine Sponge-Associated Cyanobacterium Leptothoe.</title>
        <authorList>
            <person name="Konstantinou D."/>
            <person name="Popin R.V."/>
            <person name="Fewer D.P."/>
            <person name="Sivonen K."/>
            <person name="Gkelis S."/>
        </authorList>
    </citation>
    <scope>NUCLEOTIDE SEQUENCE</scope>
    <source>
        <strain evidence="5">TAU-MAC 1115</strain>
    </source>
</reference>
<dbReference type="SMART" id="SM00267">
    <property type="entry name" value="GGDEF"/>
    <property type="match status" value="1"/>
</dbReference>
<dbReference type="EMBL" id="JADOES010000044">
    <property type="protein sequence ID" value="MBT9317369.1"/>
    <property type="molecule type" value="Genomic_DNA"/>
</dbReference>
<dbReference type="GO" id="GO:0005886">
    <property type="term" value="C:plasma membrane"/>
    <property type="evidence" value="ECO:0007669"/>
    <property type="project" value="TreeGrafter"/>
</dbReference>
<dbReference type="GO" id="GO:0052621">
    <property type="term" value="F:diguanylate cyclase activity"/>
    <property type="evidence" value="ECO:0007669"/>
    <property type="project" value="TreeGrafter"/>
</dbReference>
<comment type="caution">
    <text evidence="5">The sequence shown here is derived from an EMBL/GenBank/DDBJ whole genome shotgun (WGS) entry which is preliminary data.</text>
</comment>
<protein>
    <submittedName>
        <fullName evidence="5">Diguanylate cyclase</fullName>
    </submittedName>
</protein>
<evidence type="ECO:0000256" key="1">
    <source>
        <dbReference type="PROSITE-ProRule" id="PRU00169"/>
    </source>
</evidence>
<dbReference type="NCBIfam" id="TIGR00254">
    <property type="entry name" value="GGDEF"/>
    <property type="match status" value="1"/>
</dbReference>
<dbReference type="InterPro" id="IPR011006">
    <property type="entry name" value="CheY-like_superfamily"/>
</dbReference>
<feature type="coiled-coil region" evidence="2">
    <location>
        <begin position="166"/>
        <end position="193"/>
    </location>
</feature>
<dbReference type="PANTHER" id="PTHR45138">
    <property type="entry name" value="REGULATORY COMPONENTS OF SENSORY TRANSDUCTION SYSTEM"/>
    <property type="match status" value="1"/>
</dbReference>
<dbReference type="InterPro" id="IPR058245">
    <property type="entry name" value="NreC/VraR/RcsB-like_REC"/>
</dbReference>
<dbReference type="PROSITE" id="PS50110">
    <property type="entry name" value="RESPONSE_REGULATORY"/>
    <property type="match status" value="1"/>
</dbReference>
<dbReference type="CDD" id="cd01949">
    <property type="entry name" value="GGDEF"/>
    <property type="match status" value="1"/>
</dbReference>
<dbReference type="GO" id="GO:1902201">
    <property type="term" value="P:negative regulation of bacterial-type flagellum-dependent cell motility"/>
    <property type="evidence" value="ECO:0007669"/>
    <property type="project" value="TreeGrafter"/>
</dbReference>
<accession>A0A947DJL0</accession>
<dbReference type="RefSeq" id="WP_215610433.1">
    <property type="nucleotide sequence ID" value="NZ_JADOES010000044.1"/>
</dbReference>
<dbReference type="Gene3D" id="3.40.50.2300">
    <property type="match status" value="1"/>
</dbReference>
<dbReference type="SUPFAM" id="SSF55073">
    <property type="entry name" value="Nucleotide cyclase"/>
    <property type="match status" value="1"/>
</dbReference>
<dbReference type="SUPFAM" id="SSF52172">
    <property type="entry name" value="CheY-like"/>
    <property type="match status" value="1"/>
</dbReference>
<evidence type="ECO:0000313" key="6">
    <source>
        <dbReference type="Proteomes" id="UP000717364"/>
    </source>
</evidence>
<dbReference type="GO" id="GO:0043709">
    <property type="term" value="P:cell adhesion involved in single-species biofilm formation"/>
    <property type="evidence" value="ECO:0007669"/>
    <property type="project" value="TreeGrafter"/>
</dbReference>
<feature type="domain" description="GGDEF" evidence="4">
    <location>
        <begin position="224"/>
        <end position="361"/>
    </location>
</feature>
<dbReference type="Proteomes" id="UP000717364">
    <property type="component" value="Unassembled WGS sequence"/>
</dbReference>
<dbReference type="InterPro" id="IPR029787">
    <property type="entry name" value="Nucleotide_cyclase"/>
</dbReference>
<dbReference type="Pfam" id="PF00990">
    <property type="entry name" value="GGDEF"/>
    <property type="match status" value="1"/>
</dbReference>
<dbReference type="GO" id="GO:0000160">
    <property type="term" value="P:phosphorelay signal transduction system"/>
    <property type="evidence" value="ECO:0007669"/>
    <property type="project" value="InterPro"/>
</dbReference>
<dbReference type="AlphaFoldDB" id="A0A947DJL0"/>
<evidence type="ECO:0000259" key="4">
    <source>
        <dbReference type="PROSITE" id="PS50887"/>
    </source>
</evidence>
<dbReference type="InterPro" id="IPR001789">
    <property type="entry name" value="Sig_transdc_resp-reg_receiver"/>
</dbReference>
<feature type="domain" description="Response regulatory" evidence="3">
    <location>
        <begin position="27"/>
        <end position="145"/>
    </location>
</feature>
<gene>
    <name evidence="5" type="ORF">IXB50_18260</name>
</gene>
<evidence type="ECO:0000256" key="2">
    <source>
        <dbReference type="SAM" id="Coils"/>
    </source>
</evidence>
<dbReference type="Gene3D" id="3.30.70.270">
    <property type="match status" value="1"/>
</dbReference>
<dbReference type="PROSITE" id="PS50887">
    <property type="entry name" value="GGDEF"/>
    <property type="match status" value="1"/>
</dbReference>
<dbReference type="PANTHER" id="PTHR45138:SF9">
    <property type="entry name" value="DIGUANYLATE CYCLASE DGCM-RELATED"/>
    <property type="match status" value="1"/>
</dbReference>
<keyword evidence="6" id="KW-1185">Reference proteome</keyword>
<dbReference type="Pfam" id="PF00072">
    <property type="entry name" value="Response_reg"/>
    <property type="match status" value="1"/>
</dbReference>
<dbReference type="InterPro" id="IPR050469">
    <property type="entry name" value="Diguanylate_Cyclase"/>
</dbReference>
<name>A0A947DJL0_9CYAN</name>
<dbReference type="InterPro" id="IPR043128">
    <property type="entry name" value="Rev_trsase/Diguanyl_cyclase"/>
</dbReference>
<feature type="modified residue" description="4-aspartylphosphate" evidence="1">
    <location>
        <position position="80"/>
    </location>
</feature>
<dbReference type="InterPro" id="IPR000160">
    <property type="entry name" value="GGDEF_dom"/>
</dbReference>
<evidence type="ECO:0000259" key="3">
    <source>
        <dbReference type="PROSITE" id="PS50110"/>
    </source>
</evidence>
<dbReference type="CDD" id="cd17535">
    <property type="entry name" value="REC_NarL-like"/>
    <property type="match status" value="1"/>
</dbReference>
<evidence type="ECO:0000313" key="5">
    <source>
        <dbReference type="EMBL" id="MBT9317369.1"/>
    </source>
</evidence>
<organism evidence="5 6">
    <name type="scientific">Leptothoe spongobia TAU-MAC 1115</name>
    <dbReference type="NCBI Taxonomy" id="1967444"/>
    <lineage>
        <taxon>Bacteria</taxon>
        <taxon>Bacillati</taxon>
        <taxon>Cyanobacteriota</taxon>
        <taxon>Cyanophyceae</taxon>
        <taxon>Nodosilineales</taxon>
        <taxon>Cymatolegaceae</taxon>
        <taxon>Leptothoe</taxon>
        <taxon>Leptothoe spongobia</taxon>
    </lineage>
</organism>